<dbReference type="InterPro" id="IPR000683">
    <property type="entry name" value="Gfo/Idh/MocA-like_OxRdtase_N"/>
</dbReference>
<name>A0ABW4DQC9_9LACO</name>
<dbReference type="Proteomes" id="UP001597244">
    <property type="component" value="Unassembled WGS sequence"/>
</dbReference>
<evidence type="ECO:0000256" key="1">
    <source>
        <dbReference type="ARBA" id="ARBA00010928"/>
    </source>
</evidence>
<proteinExistence type="inferred from homology"/>
<comment type="caution">
    <text evidence="4">The sequence shown here is derived from an EMBL/GenBank/DDBJ whole genome shotgun (WGS) entry which is preliminary data.</text>
</comment>
<evidence type="ECO:0000259" key="3">
    <source>
        <dbReference type="Pfam" id="PF02894"/>
    </source>
</evidence>
<gene>
    <name evidence="4" type="ORF">ACFQ4L_08150</name>
</gene>
<dbReference type="SUPFAM" id="SSF51735">
    <property type="entry name" value="NAD(P)-binding Rossmann-fold domains"/>
    <property type="match status" value="1"/>
</dbReference>
<dbReference type="NCBIfam" id="NF007574">
    <property type="entry name" value="PRK10206.1"/>
    <property type="match status" value="1"/>
</dbReference>
<dbReference type="PANTHER" id="PTHR43708">
    <property type="entry name" value="CONSERVED EXPRESSED OXIDOREDUCTASE (EUROFUNG)"/>
    <property type="match status" value="1"/>
</dbReference>
<accession>A0ABW4DQC9</accession>
<dbReference type="EMBL" id="JBHTOF010000093">
    <property type="protein sequence ID" value="MFD1466033.1"/>
    <property type="molecule type" value="Genomic_DNA"/>
</dbReference>
<dbReference type="InterPro" id="IPR051317">
    <property type="entry name" value="Gfo/Idh/MocA_oxidoreduct"/>
</dbReference>
<keyword evidence="5" id="KW-1185">Reference proteome</keyword>
<comment type="similarity">
    <text evidence="1">Belongs to the Gfo/Idh/MocA family.</text>
</comment>
<dbReference type="Pfam" id="PF02894">
    <property type="entry name" value="GFO_IDH_MocA_C"/>
    <property type="match status" value="1"/>
</dbReference>
<feature type="domain" description="Gfo/Idh/MocA-like oxidoreductase C-terminal" evidence="3">
    <location>
        <begin position="139"/>
        <end position="336"/>
    </location>
</feature>
<reference evidence="5" key="1">
    <citation type="journal article" date="2019" name="Int. J. Syst. Evol. Microbiol.">
        <title>The Global Catalogue of Microorganisms (GCM) 10K type strain sequencing project: providing services to taxonomists for standard genome sequencing and annotation.</title>
        <authorList>
            <consortium name="The Broad Institute Genomics Platform"/>
            <consortium name="The Broad Institute Genome Sequencing Center for Infectious Disease"/>
            <person name="Wu L."/>
            <person name="Ma J."/>
        </authorList>
    </citation>
    <scope>NUCLEOTIDE SEQUENCE [LARGE SCALE GENOMIC DNA]</scope>
    <source>
        <strain evidence="5">CCM 8951</strain>
    </source>
</reference>
<dbReference type="Gene3D" id="3.40.50.720">
    <property type="entry name" value="NAD(P)-binding Rossmann-like Domain"/>
    <property type="match status" value="1"/>
</dbReference>
<dbReference type="RefSeq" id="WP_125578329.1">
    <property type="nucleotide sequence ID" value="NZ_JBHTOF010000093.1"/>
</dbReference>
<dbReference type="Gene3D" id="3.30.360.10">
    <property type="entry name" value="Dihydrodipicolinate Reductase, domain 2"/>
    <property type="match status" value="1"/>
</dbReference>
<sequence>MLTQLIIALVGFGKSANRYHLPYLKLRSQIKLKAVYDHRLRHHQDIQDELKQSGVNLTTNFDDILNDSEIQMLSITTPATTHYSLAKEALNHGKNVLVEKPFCETRAQAEEILKLARDKGLVAMPFQNRRFDSDYLALKKVLDVGYIGTPLSLESHMDHFRPSDQFINSEPINGQFYGLGIHTIDQIVALFGQPQQVYYDIRAQQNQGNLDDYYETQLFYANFKATVSSSSLVATDYPSFRLNGTKGSFIKYGIDQQENDLKAGVMPGESQFGLDAPAAYGHLRYLNSNGDWISKDVITPIGDYGRVYDAMYATIIEQQTKLVTDQQLLLEMQILETGVSIQGPHVAVIK</sequence>
<dbReference type="Pfam" id="PF01408">
    <property type="entry name" value="GFO_IDH_MocA"/>
    <property type="match status" value="1"/>
</dbReference>
<dbReference type="PANTHER" id="PTHR43708:SF7">
    <property type="entry name" value="OXIDOREDUCTASE"/>
    <property type="match status" value="1"/>
</dbReference>
<evidence type="ECO:0000313" key="5">
    <source>
        <dbReference type="Proteomes" id="UP001597244"/>
    </source>
</evidence>
<protein>
    <submittedName>
        <fullName evidence="4">Oxidoreductase</fullName>
    </submittedName>
</protein>
<feature type="domain" description="Gfo/Idh/MocA-like oxidoreductase N-terminal" evidence="2">
    <location>
        <begin position="7"/>
        <end position="124"/>
    </location>
</feature>
<dbReference type="InterPro" id="IPR004104">
    <property type="entry name" value="Gfo/Idh/MocA-like_OxRdtase_C"/>
</dbReference>
<dbReference type="InterPro" id="IPR036291">
    <property type="entry name" value="NAD(P)-bd_dom_sf"/>
</dbReference>
<evidence type="ECO:0000259" key="2">
    <source>
        <dbReference type="Pfam" id="PF01408"/>
    </source>
</evidence>
<organism evidence="4 5">
    <name type="scientific">Lapidilactobacillus mulanensis</name>
    <dbReference type="NCBI Taxonomy" id="2485999"/>
    <lineage>
        <taxon>Bacteria</taxon>
        <taxon>Bacillati</taxon>
        <taxon>Bacillota</taxon>
        <taxon>Bacilli</taxon>
        <taxon>Lactobacillales</taxon>
        <taxon>Lactobacillaceae</taxon>
        <taxon>Lapidilactobacillus</taxon>
    </lineage>
</organism>
<evidence type="ECO:0000313" key="4">
    <source>
        <dbReference type="EMBL" id="MFD1466033.1"/>
    </source>
</evidence>